<dbReference type="NCBIfam" id="TIGR02098">
    <property type="entry name" value="MJ0042_CXXC"/>
    <property type="match status" value="1"/>
</dbReference>
<dbReference type="InterPro" id="IPR021834">
    <property type="entry name" value="DUF3426"/>
</dbReference>
<dbReference type="RefSeq" id="WP_344936530.1">
    <property type="nucleotide sequence ID" value="NZ_BAABDM010000004.1"/>
</dbReference>
<feature type="domain" description="Zinc finger/thioredoxin putative" evidence="2">
    <location>
        <begin position="21"/>
        <end position="54"/>
    </location>
</feature>
<dbReference type="Pfam" id="PF11906">
    <property type="entry name" value="DUF3426"/>
    <property type="match status" value="1"/>
</dbReference>
<dbReference type="EMBL" id="BAABDM010000004">
    <property type="protein sequence ID" value="GAA4099015.1"/>
    <property type="molecule type" value="Genomic_DNA"/>
</dbReference>
<proteinExistence type="predicted"/>
<comment type="caution">
    <text evidence="3">The sequence shown here is derived from an EMBL/GenBank/DDBJ whole genome shotgun (WGS) entry which is preliminary data.</text>
</comment>
<dbReference type="Pfam" id="PF13719">
    <property type="entry name" value="Zn_ribbon_5"/>
    <property type="match status" value="1"/>
</dbReference>
<reference evidence="4" key="1">
    <citation type="journal article" date="2019" name="Int. J. Syst. Evol. Microbiol.">
        <title>The Global Catalogue of Microorganisms (GCM) 10K type strain sequencing project: providing services to taxonomists for standard genome sequencing and annotation.</title>
        <authorList>
            <consortium name="The Broad Institute Genomics Platform"/>
            <consortium name="The Broad Institute Genome Sequencing Center for Infectious Disease"/>
            <person name="Wu L."/>
            <person name="Ma J."/>
        </authorList>
    </citation>
    <scope>NUCLEOTIDE SEQUENCE [LARGE SCALE GENOMIC DNA]</scope>
    <source>
        <strain evidence="4">JCM 17304</strain>
    </source>
</reference>
<gene>
    <name evidence="3" type="ORF">GCM10022414_25210</name>
</gene>
<accession>A0ABP7WXF3</accession>
<feature type="region of interest" description="Disordered" evidence="1">
    <location>
        <begin position="73"/>
        <end position="95"/>
    </location>
</feature>
<evidence type="ECO:0000259" key="2">
    <source>
        <dbReference type="Pfam" id="PF13719"/>
    </source>
</evidence>
<evidence type="ECO:0000313" key="3">
    <source>
        <dbReference type="EMBL" id="GAA4099015.1"/>
    </source>
</evidence>
<dbReference type="InterPro" id="IPR011723">
    <property type="entry name" value="Znf/thioredoxin_put"/>
</dbReference>
<dbReference type="Proteomes" id="UP001500392">
    <property type="component" value="Unassembled WGS sequence"/>
</dbReference>
<evidence type="ECO:0000256" key="1">
    <source>
        <dbReference type="SAM" id="MobiDB-lite"/>
    </source>
</evidence>
<protein>
    <recommendedName>
        <fullName evidence="2">Zinc finger/thioredoxin putative domain-containing protein</fullName>
    </recommendedName>
</protein>
<sequence>MPSHHPHKDSELGADSAASVACPQCMTRFRLTPQQLSAAGGLVRCSVCMSIFNAAPANSPAEAEDIPTLSANAENSDELPVDPVESTEQTSAGEADSPLDLLAGLSTVNHDFEHHRPSQAPRRWPWLILNLTAILVLAGQIALWQKSALFSSPAGDYLRQLCPLLPTLCEDKPPAAKQLGDVVSTHLLVRKHPSAAKALFVDAILLNRDPSPSPFPALQLRFSDINGHDLASRVFQPNEYLAGELNALSTLASQQPVHIALEIVDPGSAAVNYQLQLLP</sequence>
<organism evidence="3 4">
    <name type="scientific">Zhongshania borealis</name>
    <dbReference type="NCBI Taxonomy" id="889488"/>
    <lineage>
        <taxon>Bacteria</taxon>
        <taxon>Pseudomonadati</taxon>
        <taxon>Pseudomonadota</taxon>
        <taxon>Gammaproteobacteria</taxon>
        <taxon>Cellvibrionales</taxon>
        <taxon>Spongiibacteraceae</taxon>
        <taxon>Zhongshania</taxon>
    </lineage>
</organism>
<evidence type="ECO:0000313" key="4">
    <source>
        <dbReference type="Proteomes" id="UP001500392"/>
    </source>
</evidence>
<keyword evidence="4" id="KW-1185">Reference proteome</keyword>
<name>A0ABP7WXF3_9GAMM</name>